<dbReference type="GO" id="GO:0000166">
    <property type="term" value="F:nucleotide binding"/>
    <property type="evidence" value="ECO:0007669"/>
    <property type="project" value="InterPro"/>
</dbReference>
<evidence type="ECO:0000256" key="1">
    <source>
        <dbReference type="ARBA" id="ARBA00023002"/>
    </source>
</evidence>
<keyword evidence="4" id="KW-1185">Reference proteome</keyword>
<dbReference type="AlphaFoldDB" id="D2PTM9"/>
<evidence type="ECO:0000313" key="3">
    <source>
        <dbReference type="EMBL" id="ADB31342.1"/>
    </source>
</evidence>
<reference evidence="4" key="1">
    <citation type="submission" date="2009-09" db="EMBL/GenBank/DDBJ databases">
        <title>The complete genome of Kribbella flavida DSM 17836.</title>
        <authorList>
            <consortium name="US DOE Joint Genome Institute (JGI-PGF)"/>
            <person name="Lucas S."/>
            <person name="Copeland A."/>
            <person name="Lapidus A."/>
            <person name="Glavina del Rio T."/>
            <person name="Dalin E."/>
            <person name="Tice H."/>
            <person name="Bruce D."/>
            <person name="Goodwin L."/>
            <person name="Pitluck S."/>
            <person name="Kyrpides N."/>
            <person name="Mavromatis K."/>
            <person name="Ivanova N."/>
            <person name="Saunders E."/>
            <person name="Brettin T."/>
            <person name="Detter J.C."/>
            <person name="Han C."/>
            <person name="Larimer F."/>
            <person name="Land M."/>
            <person name="Hauser L."/>
            <person name="Markowitz V."/>
            <person name="Cheng J.-F."/>
            <person name="Hugenholtz P."/>
            <person name="Woyke T."/>
            <person name="Wu D."/>
            <person name="Pukall R."/>
            <person name="Klenk H.-P."/>
            <person name="Eisen J.A."/>
        </authorList>
    </citation>
    <scope>NUCLEOTIDE SEQUENCE [LARGE SCALE GENOMIC DNA]</scope>
    <source>
        <strain evidence="4">DSM 17836 / JCM 10339 / NBRC 14399</strain>
    </source>
</reference>
<dbReference type="InterPro" id="IPR000683">
    <property type="entry name" value="Gfo/Idh/MocA-like_OxRdtase_N"/>
</dbReference>
<dbReference type="Gene3D" id="3.40.50.720">
    <property type="entry name" value="NAD(P)-binding Rossmann-like Domain"/>
    <property type="match status" value="1"/>
</dbReference>
<accession>D2PTM9</accession>
<feature type="domain" description="Gfo/Idh/MocA-like oxidoreductase N-terminal" evidence="2">
    <location>
        <begin position="7"/>
        <end position="118"/>
    </location>
</feature>
<dbReference type="EMBL" id="CP001736">
    <property type="protein sequence ID" value="ADB31342.1"/>
    <property type="molecule type" value="Genomic_DNA"/>
</dbReference>
<dbReference type="OrthoDB" id="9815825at2"/>
<dbReference type="KEGG" id="kfl:Kfla_2266"/>
<gene>
    <name evidence="3" type="ordered locus">Kfla_2266</name>
</gene>
<dbReference type="PANTHER" id="PTHR43818:SF11">
    <property type="entry name" value="BCDNA.GH03377"/>
    <property type="match status" value="1"/>
</dbReference>
<protein>
    <submittedName>
        <fullName evidence="3">Oxidoreductase domain protein</fullName>
    </submittedName>
</protein>
<proteinExistence type="predicted"/>
<dbReference type="SUPFAM" id="SSF51735">
    <property type="entry name" value="NAD(P)-binding Rossmann-fold domains"/>
    <property type="match status" value="1"/>
</dbReference>
<dbReference type="STRING" id="479435.Kfla_2266"/>
<keyword evidence="1" id="KW-0560">Oxidoreductase</keyword>
<sequence>MTTAPVRLGIVGLGAMGAEVLRVAAAHRSYQVVAAADLDASTVSRYAPDHPGVRFTEDAGSVVTANDLDAVYIATPPATHAELVEAAFRAGHSVFCEKPLAVDLADGERMVEAAAKAAADVGAAAAVNFALSDRHATRHLERVLRDGAAGELRSVEVRLTFPRWPREFQAGAGWLDGRAQGGFVREVFSHFAYLTDRLVGPLAPIHLALEHRPGDRTRSEVAAFGLFRAGDVPVQVTAVAEAAGPESYEWVLRGSGRSYLLRDWSELFVAKSNEWAPVPLSGARGDEATRLTLFARAIRGDASADLADFATAYRVQQVVEAFHRGEVHG</sequence>
<dbReference type="InterPro" id="IPR036291">
    <property type="entry name" value="NAD(P)-bd_dom_sf"/>
</dbReference>
<evidence type="ECO:0000313" key="4">
    <source>
        <dbReference type="Proteomes" id="UP000007967"/>
    </source>
</evidence>
<dbReference type="GO" id="GO:0016491">
    <property type="term" value="F:oxidoreductase activity"/>
    <property type="evidence" value="ECO:0007669"/>
    <property type="project" value="UniProtKB-KW"/>
</dbReference>
<organism evidence="3 4">
    <name type="scientific">Kribbella flavida (strain DSM 17836 / JCM 10339 / NBRC 14399)</name>
    <dbReference type="NCBI Taxonomy" id="479435"/>
    <lineage>
        <taxon>Bacteria</taxon>
        <taxon>Bacillati</taxon>
        <taxon>Actinomycetota</taxon>
        <taxon>Actinomycetes</taxon>
        <taxon>Propionibacteriales</taxon>
        <taxon>Kribbellaceae</taxon>
        <taxon>Kribbella</taxon>
    </lineage>
</organism>
<dbReference type="SUPFAM" id="SSF55347">
    <property type="entry name" value="Glyceraldehyde-3-phosphate dehydrogenase-like, C-terminal domain"/>
    <property type="match status" value="1"/>
</dbReference>
<dbReference type="PANTHER" id="PTHR43818">
    <property type="entry name" value="BCDNA.GH03377"/>
    <property type="match status" value="1"/>
</dbReference>
<evidence type="ECO:0000259" key="2">
    <source>
        <dbReference type="Pfam" id="PF01408"/>
    </source>
</evidence>
<dbReference type="Pfam" id="PF01408">
    <property type="entry name" value="GFO_IDH_MocA"/>
    <property type="match status" value="1"/>
</dbReference>
<dbReference type="eggNOG" id="COG0673">
    <property type="taxonomic scope" value="Bacteria"/>
</dbReference>
<dbReference type="Gene3D" id="3.30.360.10">
    <property type="entry name" value="Dihydrodipicolinate Reductase, domain 2"/>
    <property type="match status" value="1"/>
</dbReference>
<name>D2PTM9_KRIFD</name>
<dbReference type="Proteomes" id="UP000007967">
    <property type="component" value="Chromosome"/>
</dbReference>
<dbReference type="HOGENOM" id="CLU_023194_1_4_11"/>
<dbReference type="RefSeq" id="WP_012919898.1">
    <property type="nucleotide sequence ID" value="NC_013729.1"/>
</dbReference>
<dbReference type="InterPro" id="IPR050463">
    <property type="entry name" value="Gfo/Idh/MocA_oxidrdct_glycsds"/>
</dbReference>
<reference evidence="3 4" key="2">
    <citation type="journal article" date="2010" name="Stand. Genomic Sci.">
        <title>Complete genome sequence of Kribbella flavida type strain (IFO 14399).</title>
        <authorList>
            <person name="Pukall R."/>
            <person name="Lapidus A."/>
            <person name="Glavina Del Rio T."/>
            <person name="Copeland A."/>
            <person name="Tice H."/>
            <person name="Cheng J.-F."/>
            <person name="Lucas S."/>
            <person name="Chen F."/>
            <person name="Nolan M."/>
            <person name="LaButti K."/>
            <person name="Pati A."/>
            <person name="Ivanova N."/>
            <person name="Mavrommatis K."/>
            <person name="Mikhailova N."/>
            <person name="Pitluck S."/>
            <person name="Bruce D."/>
            <person name="Goodwin L."/>
            <person name="Land M."/>
            <person name="Hauser L."/>
            <person name="Chang Y.-J."/>
            <person name="Jeffries C.D."/>
            <person name="Chen A."/>
            <person name="Palaniappan K."/>
            <person name="Chain P."/>
            <person name="Rohde M."/>
            <person name="Goeker M."/>
            <person name="Bristow J."/>
            <person name="Eisen J.A."/>
            <person name="Markowitz V."/>
            <person name="Hugenholtz P."/>
            <person name="Kyrpides N.C."/>
            <person name="Klenk H.-P."/>
            <person name="Brettin T."/>
        </authorList>
    </citation>
    <scope>NUCLEOTIDE SEQUENCE [LARGE SCALE GENOMIC DNA]</scope>
    <source>
        <strain evidence="4">DSM 17836 / JCM 10339 / NBRC 14399</strain>
    </source>
</reference>